<dbReference type="GO" id="GO:0016491">
    <property type="term" value="F:oxidoreductase activity"/>
    <property type="evidence" value="ECO:0007669"/>
    <property type="project" value="UniProtKB-KW"/>
</dbReference>
<keyword evidence="4" id="KW-1185">Reference proteome</keyword>
<dbReference type="OrthoDB" id="9789398at2"/>
<dbReference type="Gene3D" id="3.40.50.720">
    <property type="entry name" value="NAD(P)-binding Rossmann-like Domain"/>
    <property type="match status" value="1"/>
</dbReference>
<gene>
    <name evidence="3" type="ORF">A9D14_15175</name>
</gene>
<sequence>MDRLKGKVAIVTGGGSGIGDASATMFASEGATVVVADIVAESARRVADRIVANGGQAMAMTVDISDTEAAKTMIDTTVSQFGRVDVLFNNALFVNSEMAMRDADFLAFDPEIFLANLRVNVIGAVMASKFAIPYMLEQGGGSIIATSSGSSLGGDVTAYSYGSSKAALNWFVQAIAATYGKQGIRSNAILPGPTQTPSKIKWSTPEMDEAFIEVLNTPFIGEPEDIAAMALFLASDESRYVNGQLYSVDGGQSCTVPFISVTRKMQAKA</sequence>
<dbReference type="PRINTS" id="PR00081">
    <property type="entry name" value="GDHRDH"/>
</dbReference>
<dbReference type="AlphaFoldDB" id="A0A1Z1FHD2"/>
<dbReference type="SUPFAM" id="SSF51735">
    <property type="entry name" value="NAD(P)-binding Rossmann-fold domains"/>
    <property type="match status" value="1"/>
</dbReference>
<dbReference type="Proteomes" id="UP000195807">
    <property type="component" value="Plasmid pCME4A9I"/>
</dbReference>
<dbReference type="FunFam" id="3.40.50.720:FF:000084">
    <property type="entry name" value="Short-chain dehydrogenase reductase"/>
    <property type="match status" value="1"/>
</dbReference>
<reference evidence="3 4" key="1">
    <citation type="submission" date="2017-01" db="EMBL/GenBank/DDBJ databases">
        <title>Complete genome sequence of esterase-producing bacterium Croceicoccus marinus E4A9.</title>
        <authorList>
            <person name="Wu Y.-H."/>
            <person name="Cheng H."/>
            <person name="Xu L."/>
            <person name="Huo Y.-Y."/>
            <person name="Wang C.-S."/>
            <person name="Xu X.-W."/>
        </authorList>
    </citation>
    <scope>NUCLEOTIDE SEQUENCE [LARGE SCALE GENOMIC DNA]</scope>
    <source>
        <strain evidence="3 4">E4A9</strain>
        <plasmid evidence="4">Plasmid pcme4a9i</plasmid>
    </source>
</reference>
<keyword evidence="3" id="KW-0614">Plasmid</keyword>
<dbReference type="RefSeq" id="WP_066850660.1">
    <property type="nucleotide sequence ID" value="NZ_CP019603.1"/>
</dbReference>
<dbReference type="InterPro" id="IPR020904">
    <property type="entry name" value="Sc_DH/Rdtase_CS"/>
</dbReference>
<name>A0A1Z1FHD2_9SPHN</name>
<dbReference type="EMBL" id="CP019603">
    <property type="protein sequence ID" value="ARU18130.1"/>
    <property type="molecule type" value="Genomic_DNA"/>
</dbReference>
<protein>
    <submittedName>
        <fullName evidence="3">Alcohol dehydrogenase</fullName>
    </submittedName>
</protein>
<organism evidence="3 4">
    <name type="scientific">Croceicoccus marinus</name>
    <dbReference type="NCBI Taxonomy" id="450378"/>
    <lineage>
        <taxon>Bacteria</taxon>
        <taxon>Pseudomonadati</taxon>
        <taxon>Pseudomonadota</taxon>
        <taxon>Alphaproteobacteria</taxon>
        <taxon>Sphingomonadales</taxon>
        <taxon>Erythrobacteraceae</taxon>
        <taxon>Croceicoccus</taxon>
    </lineage>
</organism>
<dbReference type="CDD" id="cd05233">
    <property type="entry name" value="SDR_c"/>
    <property type="match status" value="1"/>
</dbReference>
<dbReference type="KEGG" id="cman:A9D14_15175"/>
<dbReference type="PROSITE" id="PS00061">
    <property type="entry name" value="ADH_SHORT"/>
    <property type="match status" value="1"/>
</dbReference>
<proteinExistence type="inferred from homology"/>
<dbReference type="InterPro" id="IPR002347">
    <property type="entry name" value="SDR_fam"/>
</dbReference>
<evidence type="ECO:0000313" key="3">
    <source>
        <dbReference type="EMBL" id="ARU18130.1"/>
    </source>
</evidence>
<comment type="similarity">
    <text evidence="1">Belongs to the short-chain dehydrogenases/reductases (SDR) family.</text>
</comment>
<dbReference type="InterPro" id="IPR036291">
    <property type="entry name" value="NAD(P)-bd_dom_sf"/>
</dbReference>
<evidence type="ECO:0000256" key="1">
    <source>
        <dbReference type="ARBA" id="ARBA00006484"/>
    </source>
</evidence>
<dbReference type="STRING" id="450378.GCA_001661675_03050"/>
<geneLocation type="plasmid" evidence="4">
    <name>pcme4a9i</name>
</geneLocation>
<keyword evidence="2" id="KW-0560">Oxidoreductase</keyword>
<evidence type="ECO:0000313" key="4">
    <source>
        <dbReference type="Proteomes" id="UP000195807"/>
    </source>
</evidence>
<dbReference type="Pfam" id="PF13561">
    <property type="entry name" value="adh_short_C2"/>
    <property type="match status" value="1"/>
</dbReference>
<dbReference type="PANTHER" id="PTHR43180:SF66">
    <property type="entry name" value="SHORT-CHAIN DEHYDROGENASE_REDUCTASE FAMILY PROTEIN"/>
    <property type="match status" value="1"/>
</dbReference>
<accession>A0A1Z1FHD2</accession>
<evidence type="ECO:0000256" key="2">
    <source>
        <dbReference type="ARBA" id="ARBA00023002"/>
    </source>
</evidence>
<dbReference type="PANTHER" id="PTHR43180">
    <property type="entry name" value="3-OXOACYL-(ACYL-CARRIER-PROTEIN) REDUCTASE (AFU_ORTHOLOGUE AFUA_6G11210)"/>
    <property type="match status" value="1"/>
</dbReference>